<feature type="coiled-coil region" evidence="2">
    <location>
        <begin position="607"/>
        <end position="680"/>
    </location>
</feature>
<keyword evidence="2" id="KW-0175">Coiled coil</keyword>
<feature type="compositionally biased region" description="Low complexity" evidence="3">
    <location>
        <begin position="66"/>
        <end position="82"/>
    </location>
</feature>
<evidence type="ECO:0000256" key="1">
    <source>
        <dbReference type="ARBA" id="ARBA00037935"/>
    </source>
</evidence>
<evidence type="ECO:0000313" key="5">
    <source>
        <dbReference type="EMBL" id="KAG0287909.1"/>
    </source>
</evidence>
<dbReference type="InterPro" id="IPR010472">
    <property type="entry name" value="FH3_dom"/>
</dbReference>
<dbReference type="Gene3D" id="1.25.10.10">
    <property type="entry name" value="Leucine-rich Repeat Variant"/>
    <property type="match status" value="1"/>
</dbReference>
<dbReference type="Proteomes" id="UP001194696">
    <property type="component" value="Unassembled WGS sequence"/>
</dbReference>
<evidence type="ECO:0000256" key="2">
    <source>
        <dbReference type="SAM" id="Coils"/>
    </source>
</evidence>
<name>A0ABQ7JYP3_9FUNG</name>
<feature type="compositionally biased region" description="Polar residues" evidence="3">
    <location>
        <begin position="792"/>
        <end position="801"/>
    </location>
</feature>
<dbReference type="InterPro" id="IPR010473">
    <property type="entry name" value="GTPase-bd"/>
</dbReference>
<dbReference type="EMBL" id="JAAAIM010000449">
    <property type="protein sequence ID" value="KAG0287909.1"/>
    <property type="molecule type" value="Genomic_DNA"/>
</dbReference>
<feature type="domain" description="GBD/FH3" evidence="4">
    <location>
        <begin position="190"/>
        <end position="586"/>
    </location>
</feature>
<dbReference type="SUPFAM" id="SSF48371">
    <property type="entry name" value="ARM repeat"/>
    <property type="match status" value="1"/>
</dbReference>
<dbReference type="InterPro" id="IPR014768">
    <property type="entry name" value="GBD/FH3_dom"/>
</dbReference>
<evidence type="ECO:0000259" key="4">
    <source>
        <dbReference type="PROSITE" id="PS51232"/>
    </source>
</evidence>
<feature type="compositionally biased region" description="Polar residues" evidence="3">
    <location>
        <begin position="35"/>
        <end position="54"/>
    </location>
</feature>
<organism evidence="5 6">
    <name type="scientific">Linnemannia gamsii</name>
    <dbReference type="NCBI Taxonomy" id="64522"/>
    <lineage>
        <taxon>Eukaryota</taxon>
        <taxon>Fungi</taxon>
        <taxon>Fungi incertae sedis</taxon>
        <taxon>Mucoromycota</taxon>
        <taxon>Mortierellomycotina</taxon>
        <taxon>Mortierellomycetes</taxon>
        <taxon>Mortierellales</taxon>
        <taxon>Mortierellaceae</taxon>
        <taxon>Linnemannia</taxon>
    </lineage>
</organism>
<comment type="similarity">
    <text evidence="1">Belongs to the formin homology family. BNI1 subfamily.</text>
</comment>
<gene>
    <name evidence="5" type="ORF">BGZ96_008231</name>
</gene>
<feature type="region of interest" description="Disordered" evidence="3">
    <location>
        <begin position="66"/>
        <end position="119"/>
    </location>
</feature>
<feature type="compositionally biased region" description="Gly residues" evidence="3">
    <location>
        <begin position="83"/>
        <end position="95"/>
    </location>
</feature>
<dbReference type="Pfam" id="PF06367">
    <property type="entry name" value="Drf_FH3"/>
    <property type="match status" value="1"/>
</dbReference>
<feature type="compositionally biased region" description="Polar residues" evidence="3">
    <location>
        <begin position="157"/>
        <end position="178"/>
    </location>
</feature>
<dbReference type="SMART" id="SM01140">
    <property type="entry name" value="Drf_GBD"/>
    <property type="match status" value="1"/>
</dbReference>
<dbReference type="Pfam" id="PF06371">
    <property type="entry name" value="Drf_GBD"/>
    <property type="match status" value="1"/>
</dbReference>
<comment type="caution">
    <text evidence="5">The sequence shown here is derived from an EMBL/GenBank/DDBJ whole genome shotgun (WGS) entry which is preliminary data.</text>
</comment>
<reference evidence="5 6" key="1">
    <citation type="journal article" date="2020" name="Fungal Divers.">
        <title>Resolving the Mortierellaceae phylogeny through synthesis of multi-gene phylogenetics and phylogenomics.</title>
        <authorList>
            <person name="Vandepol N."/>
            <person name="Liber J."/>
            <person name="Desiro A."/>
            <person name="Na H."/>
            <person name="Kennedy M."/>
            <person name="Barry K."/>
            <person name="Grigoriev I.V."/>
            <person name="Miller A.N."/>
            <person name="O'Donnell K."/>
            <person name="Stajich J.E."/>
            <person name="Bonito G."/>
        </authorList>
    </citation>
    <scope>NUCLEOTIDE SEQUENCE [LARGE SCALE GENOMIC DNA]</scope>
    <source>
        <strain evidence="5 6">AD045</strain>
    </source>
</reference>
<proteinExistence type="inferred from homology"/>
<feature type="region of interest" description="Disordered" evidence="3">
    <location>
        <begin position="146"/>
        <end position="194"/>
    </location>
</feature>
<dbReference type="PROSITE" id="PS51232">
    <property type="entry name" value="GBD_FH3"/>
    <property type="match status" value="1"/>
</dbReference>
<dbReference type="SMART" id="SM01139">
    <property type="entry name" value="Drf_FH3"/>
    <property type="match status" value="1"/>
</dbReference>
<feature type="non-terminal residue" evidence="5">
    <location>
        <position position="865"/>
    </location>
</feature>
<keyword evidence="6" id="KW-1185">Reference proteome</keyword>
<dbReference type="InterPro" id="IPR011989">
    <property type="entry name" value="ARM-like"/>
</dbReference>
<accession>A0ABQ7JYP3</accession>
<dbReference type="Gene3D" id="1.10.238.150">
    <property type="entry name" value="Formin, FH3 diaphanous domain"/>
    <property type="match status" value="1"/>
</dbReference>
<feature type="region of interest" description="Disordered" evidence="3">
    <location>
        <begin position="792"/>
        <end position="865"/>
    </location>
</feature>
<dbReference type="PANTHER" id="PTHR47102">
    <property type="entry name" value="PROTEIN BNI1"/>
    <property type="match status" value="1"/>
</dbReference>
<dbReference type="InterPro" id="IPR016024">
    <property type="entry name" value="ARM-type_fold"/>
</dbReference>
<evidence type="ECO:0000313" key="6">
    <source>
        <dbReference type="Proteomes" id="UP001194696"/>
    </source>
</evidence>
<protein>
    <recommendedName>
        <fullName evidence="4">GBD/FH3 domain-containing protein</fullName>
    </recommendedName>
</protein>
<dbReference type="InterPro" id="IPR051661">
    <property type="entry name" value="Actin_filament_regulator"/>
</dbReference>
<evidence type="ECO:0000256" key="3">
    <source>
        <dbReference type="SAM" id="MobiDB-lite"/>
    </source>
</evidence>
<feature type="compositionally biased region" description="Basic residues" evidence="3">
    <location>
        <begin position="1"/>
        <end position="13"/>
    </location>
</feature>
<dbReference type="PANTHER" id="PTHR47102:SF2">
    <property type="entry name" value="PROTEIN BNI1"/>
    <property type="match status" value="1"/>
</dbReference>
<sequence length="865" mass="96084">MDKFLHLGKKRSAKQSPPISISSPTPSPAGASPFYPTSTPAFVPQTTYQPRSSVNLTPAEASLYSGTTYANSSNGSTYNSSSGGEGSGGGGGGHGYQSHSGDYSPSSPPLSAHRAHPNHYSASSSPYFGTVSAATANVIASFTSGHHRASSSHDRPTSPNNFDTQSVRSFRTSTSGTASEAGRAEALSMTRPRSDQEIEDRFVDVINNMGMHEPEKKAAMSKLSLDNKWKLILSHESREQSEARKRVEGFIDKTSPEYYVRKLQSDADLRNMDIKVLVALHVSLKSQPISWVRIFIQNRGQQILSSSLATLNHRPSRRDTDLAMEHEIVKCLKTLLNNRWGAQEAIKHPRCISALCFSITSPQLQTRKLVVEVLTFLCYCEVPMGHKLVLEGLDEVQEYWKESARFDAWMRILENTIDGRGRFGTMVGMSEELKKSGTLDSHLIEYVLSNVIFINALLQVVDDIELRIHLRSQLTTSGLTRIISKMRSLGHDLIDRQLNIYEDEAEIDYDDMVEFYNHQILHDMSDPYDVFHALLRSVESSRAYDFFLSLLQHMLLIREEGDLRIRYFQLMDAIVTQVVLDRRGITDNFDQKIGISVNQLVSKLVDQDRLNVALDDAKQARQELDNVLKQKKQLEQESGQRDDGLVSQLRSSIFSLEDHLRLSRHTIQTLQAKLNEVENSTQTKIDAQDAQLRYLTKSLEDANTLMQEAGMQTGVSIGTGQPTGYGNGYGNTYGNGYGNNHMGGQAPPPVHYPMPTIDKEKIRRLMEETRLEGQKRAGRVPPPPPLHLPDSNIINNGQDQTGGYLHPSEPSAHEAGSYGSNNQPVILEEMGSGGYGDQSSGKGHSAIKHSEDGDQPDYIADYIGD</sequence>
<feature type="compositionally biased region" description="Low complexity" evidence="3">
    <location>
        <begin position="16"/>
        <end position="33"/>
    </location>
</feature>
<feature type="region of interest" description="Disordered" evidence="3">
    <location>
        <begin position="1"/>
        <end position="54"/>
    </location>
</feature>